<name>W8C7K2_CERCA</name>
<dbReference type="InterPro" id="IPR052740">
    <property type="entry name" value="CE4"/>
</dbReference>
<feature type="domain" description="NodB homology" evidence="2">
    <location>
        <begin position="77"/>
        <end position="204"/>
    </location>
</feature>
<feature type="chain" id="PRO_5004906857" description="NodB homology domain-containing protein" evidence="1">
    <location>
        <begin position="27"/>
        <end position="402"/>
    </location>
</feature>
<dbReference type="PANTHER" id="PTHR45985">
    <property type="match status" value="1"/>
</dbReference>
<dbReference type="SUPFAM" id="SSF88713">
    <property type="entry name" value="Glycoside hydrolase/deacetylase"/>
    <property type="match status" value="1"/>
</dbReference>
<dbReference type="PANTHER" id="PTHR45985:SF8">
    <property type="entry name" value="CHITIN DEACETYLASE-LIKE 9, ISOFORM A"/>
    <property type="match status" value="1"/>
</dbReference>
<dbReference type="OrthoDB" id="504708at2759"/>
<dbReference type="InterPro" id="IPR002509">
    <property type="entry name" value="NODB_dom"/>
</dbReference>
<evidence type="ECO:0000259" key="2">
    <source>
        <dbReference type="Pfam" id="PF01522"/>
    </source>
</evidence>
<dbReference type="GO" id="GO:0016810">
    <property type="term" value="F:hydrolase activity, acting on carbon-nitrogen (but not peptide) bonds"/>
    <property type="evidence" value="ECO:0007669"/>
    <property type="project" value="InterPro"/>
</dbReference>
<proteinExistence type="evidence at transcript level"/>
<dbReference type="GO" id="GO:0005975">
    <property type="term" value="P:carbohydrate metabolic process"/>
    <property type="evidence" value="ECO:0007669"/>
    <property type="project" value="InterPro"/>
</dbReference>
<evidence type="ECO:0000256" key="1">
    <source>
        <dbReference type="SAM" id="SignalP"/>
    </source>
</evidence>
<organism evidence="3">
    <name type="scientific">Ceratitis capitata</name>
    <name type="common">Mediterranean fruit fly</name>
    <name type="synonym">Tephritis capitata</name>
    <dbReference type="NCBI Taxonomy" id="7213"/>
    <lineage>
        <taxon>Eukaryota</taxon>
        <taxon>Metazoa</taxon>
        <taxon>Ecdysozoa</taxon>
        <taxon>Arthropoda</taxon>
        <taxon>Hexapoda</taxon>
        <taxon>Insecta</taxon>
        <taxon>Pterygota</taxon>
        <taxon>Neoptera</taxon>
        <taxon>Endopterygota</taxon>
        <taxon>Diptera</taxon>
        <taxon>Brachycera</taxon>
        <taxon>Muscomorpha</taxon>
        <taxon>Tephritoidea</taxon>
        <taxon>Tephritidae</taxon>
        <taxon>Ceratitis</taxon>
        <taxon>Ceratitis</taxon>
    </lineage>
</organism>
<evidence type="ECO:0000313" key="3">
    <source>
        <dbReference type="EMBL" id="JAC02982.1"/>
    </source>
</evidence>
<dbReference type="CDD" id="cd10975">
    <property type="entry name" value="CE4_CDA_like_2"/>
    <property type="match status" value="1"/>
</dbReference>
<keyword evidence="1" id="KW-0732">Signal</keyword>
<dbReference type="Pfam" id="PF01522">
    <property type="entry name" value="Polysacc_deac_1"/>
    <property type="match status" value="1"/>
</dbReference>
<reference evidence="3" key="2">
    <citation type="journal article" date="2014" name="BMC Genomics">
        <title>A genomic perspective to assessing quality of mass-reared SIT flies used in Mediterranean fruit fly (Ceratitis capitata) eradication in California.</title>
        <authorList>
            <person name="Calla B."/>
            <person name="Hall B."/>
            <person name="Hou S."/>
            <person name="Geib S.M."/>
        </authorList>
    </citation>
    <scope>NUCLEOTIDE SEQUENCE</scope>
</reference>
<dbReference type="AlphaFoldDB" id="W8C7K2"/>
<feature type="signal peptide" evidence="1">
    <location>
        <begin position="1"/>
        <end position="26"/>
    </location>
</feature>
<protein>
    <recommendedName>
        <fullName evidence="2">NodB homology domain-containing protein</fullName>
    </recommendedName>
</protein>
<reference evidence="3" key="1">
    <citation type="submission" date="2013-07" db="EMBL/GenBank/DDBJ databases">
        <authorList>
            <person name="Geib S."/>
        </authorList>
    </citation>
    <scope>NUCLEOTIDE SEQUENCE</scope>
</reference>
<feature type="non-terminal residue" evidence="3">
    <location>
        <position position="1"/>
    </location>
</feature>
<accession>W8C7K2</accession>
<sequence length="402" mass="45909">VETMINRVTYRLILLIALSGAPLVQAEENATAVDVDFLPLKRAVRCTAAKCQLPNCRCSGLRLPSAEFQGREQEIPQLITVTFDDAVNVINYEQYQKLFDGLINPDNCSARGTFFVSHEYTDYTLVNALYQQGHEIALHSVTHGTGTDYWREADVELLMAEFGEQIEMLMKFAKVSRKHIRGLRLPFLQSAGNNSYEAAKRLGLLYDSSWPTQRYRSPAMWPYTLDYRSTQDCQIGPCPNAAIPGFWINPMVTWLDTAGYSCAMIDGCIYPPQDNVDALFEWMLENFNRHYEGNRAPFGMYLHAAWFQRGRHHFDALKKFLHYVNTLPDVYLTTASRVIHYMKHPSLGKPFNGCPKKPQTTCIKRSCGLRKVETGEIRYMNVCDSCPSVYPWLGNPFGQTEY</sequence>
<dbReference type="InterPro" id="IPR011330">
    <property type="entry name" value="Glyco_hydro/deAcase_b/a-brl"/>
</dbReference>
<dbReference type="EMBL" id="GAMC01003574">
    <property type="protein sequence ID" value="JAC02982.1"/>
    <property type="molecule type" value="mRNA"/>
</dbReference>
<dbReference type="Gene3D" id="3.20.20.370">
    <property type="entry name" value="Glycoside hydrolase/deacetylase"/>
    <property type="match status" value="1"/>
</dbReference>